<dbReference type="AlphaFoldDB" id="A0A699JBD0"/>
<evidence type="ECO:0000259" key="2">
    <source>
        <dbReference type="Pfam" id="PF07727"/>
    </source>
</evidence>
<feature type="region of interest" description="Disordered" evidence="1">
    <location>
        <begin position="151"/>
        <end position="180"/>
    </location>
</feature>
<gene>
    <name evidence="3" type="ORF">Tci_597068</name>
</gene>
<dbReference type="EMBL" id="BKCJ010392687">
    <property type="protein sequence ID" value="GFA25096.1"/>
    <property type="molecule type" value="Genomic_DNA"/>
</dbReference>
<sequence length="198" mass="22884">MEPKKPVQALKDPSWVKAMQDKFLQFKLLNVWTLVDLLKDKWEIGTKLVFRNKKDKRGIVIKNKARLVAQGHTKEEGIDYDEVFAPVARIEAIRLFLAYVSFKDFVVYQMDVKGDFLYGKIEDESNSLKLDNEDLKQIDPYDLEEMDLKGGHSARECKASKHQDNRNRETTTRTVPVHETTSNALVSQCDALGYDWSD</sequence>
<feature type="domain" description="Reverse transcriptase Ty1/copia-type" evidence="2">
    <location>
        <begin position="30"/>
        <end position="124"/>
    </location>
</feature>
<protein>
    <submittedName>
        <fullName evidence="3">Copia protein</fullName>
    </submittedName>
</protein>
<evidence type="ECO:0000313" key="3">
    <source>
        <dbReference type="EMBL" id="GFA25096.1"/>
    </source>
</evidence>
<name>A0A699JBD0_TANCI</name>
<feature type="compositionally biased region" description="Basic and acidic residues" evidence="1">
    <location>
        <begin position="151"/>
        <end position="171"/>
    </location>
</feature>
<accession>A0A699JBD0</accession>
<reference evidence="3" key="1">
    <citation type="journal article" date="2019" name="Sci. Rep.">
        <title>Draft genome of Tanacetum cinerariifolium, the natural source of mosquito coil.</title>
        <authorList>
            <person name="Yamashiro T."/>
            <person name="Shiraishi A."/>
            <person name="Satake H."/>
            <person name="Nakayama K."/>
        </authorList>
    </citation>
    <scope>NUCLEOTIDE SEQUENCE</scope>
</reference>
<evidence type="ECO:0000256" key="1">
    <source>
        <dbReference type="SAM" id="MobiDB-lite"/>
    </source>
</evidence>
<dbReference type="InterPro" id="IPR013103">
    <property type="entry name" value="RVT_2"/>
</dbReference>
<organism evidence="3">
    <name type="scientific">Tanacetum cinerariifolium</name>
    <name type="common">Dalmatian daisy</name>
    <name type="synonym">Chrysanthemum cinerariifolium</name>
    <dbReference type="NCBI Taxonomy" id="118510"/>
    <lineage>
        <taxon>Eukaryota</taxon>
        <taxon>Viridiplantae</taxon>
        <taxon>Streptophyta</taxon>
        <taxon>Embryophyta</taxon>
        <taxon>Tracheophyta</taxon>
        <taxon>Spermatophyta</taxon>
        <taxon>Magnoliopsida</taxon>
        <taxon>eudicotyledons</taxon>
        <taxon>Gunneridae</taxon>
        <taxon>Pentapetalae</taxon>
        <taxon>asterids</taxon>
        <taxon>campanulids</taxon>
        <taxon>Asterales</taxon>
        <taxon>Asteraceae</taxon>
        <taxon>Asteroideae</taxon>
        <taxon>Anthemideae</taxon>
        <taxon>Anthemidinae</taxon>
        <taxon>Tanacetum</taxon>
    </lineage>
</organism>
<dbReference type="Pfam" id="PF07727">
    <property type="entry name" value="RVT_2"/>
    <property type="match status" value="1"/>
</dbReference>
<proteinExistence type="predicted"/>
<comment type="caution">
    <text evidence="3">The sequence shown here is derived from an EMBL/GenBank/DDBJ whole genome shotgun (WGS) entry which is preliminary data.</text>
</comment>